<name>A0A3Q0L5Y3_VIBVU</name>
<dbReference type="InterPro" id="IPR010982">
    <property type="entry name" value="Lambda_DNA-bd_dom_sf"/>
</dbReference>
<protein>
    <recommendedName>
        <fullName evidence="1">HTH cro/C1-type domain-containing protein</fullName>
    </recommendedName>
</protein>
<accession>A0A3Q0L5Y3</accession>
<sequence>MTSISFDTMIAENFSPFEIVEMDVKGKLFTIINSKIHQKGWSQKEAAVALEITQPRISNLKNLHHDKFSIEALMKLADKLGCEIEVSTKSGLTIAISE</sequence>
<dbReference type="Gene3D" id="1.10.260.40">
    <property type="entry name" value="lambda repressor-like DNA-binding domains"/>
    <property type="match status" value="1"/>
</dbReference>
<evidence type="ECO:0000259" key="1">
    <source>
        <dbReference type="PROSITE" id="PS50943"/>
    </source>
</evidence>
<proteinExistence type="predicted"/>
<dbReference type="PROSITE" id="PS50943">
    <property type="entry name" value="HTH_CROC1"/>
    <property type="match status" value="1"/>
</dbReference>
<dbReference type="SUPFAM" id="SSF47413">
    <property type="entry name" value="lambda repressor-like DNA-binding domains"/>
    <property type="match status" value="1"/>
</dbReference>
<dbReference type="EMBL" id="AE016795">
    <property type="protein sequence ID" value="AAO10857.1"/>
    <property type="molecule type" value="Genomic_DNA"/>
</dbReference>
<reference evidence="3" key="1">
    <citation type="submission" date="2002-12" db="EMBL/GenBank/DDBJ databases">
        <title>Complete genome sequence of Vibrio vulnificus CMCP6.</title>
        <authorList>
            <person name="Rhee J.H."/>
            <person name="Kim S.Y."/>
            <person name="Chung S.S."/>
            <person name="Kim J.J."/>
            <person name="Moon Y.H."/>
            <person name="Jeong H."/>
            <person name="Choy H.E."/>
        </authorList>
    </citation>
    <scope>NUCLEOTIDE SEQUENCE [LARGE SCALE GENOMIC DNA]</scope>
    <source>
        <strain evidence="3">CMCP6</strain>
    </source>
</reference>
<feature type="domain" description="HTH cro/C1-type" evidence="1">
    <location>
        <begin position="38"/>
        <end position="87"/>
    </location>
</feature>
<organism evidence="2 3">
    <name type="scientific">Vibrio vulnificus (strain CMCP6)</name>
    <dbReference type="NCBI Taxonomy" id="216895"/>
    <lineage>
        <taxon>Bacteria</taxon>
        <taxon>Pseudomonadati</taxon>
        <taxon>Pseudomonadota</taxon>
        <taxon>Gammaproteobacteria</taxon>
        <taxon>Vibrionales</taxon>
        <taxon>Vibrionaceae</taxon>
        <taxon>Vibrio</taxon>
    </lineage>
</organism>
<dbReference type="RefSeq" id="WP_000200838.1">
    <property type="nucleotide sequence ID" value="NC_004459.3"/>
</dbReference>
<reference evidence="2 3" key="2">
    <citation type="journal article" date="2003" name="Infect. Immun.">
        <title>Characterization and pathogenic significance of Vibrio vulnificus antigens preferentially expressed in septicemic patients.</title>
        <authorList>
            <person name="Kim Y.R."/>
            <person name="Lee S.E."/>
            <person name="Kim C.M."/>
            <person name="Kim S.Y."/>
            <person name="Shin E.K."/>
            <person name="Shin D.H."/>
            <person name="Chung S.S."/>
            <person name="Choy H.E."/>
            <person name="Progulske-Fox A."/>
            <person name="Hillman J.D."/>
            <person name="Handfield M."/>
            <person name="Rhee J.H."/>
        </authorList>
    </citation>
    <scope>NUCLEOTIDE SEQUENCE [LARGE SCALE GENOMIC DNA]</scope>
    <source>
        <strain evidence="2 3">CMCP6</strain>
    </source>
</reference>
<dbReference type="Pfam" id="PF13744">
    <property type="entry name" value="HTH_37"/>
    <property type="match status" value="1"/>
</dbReference>
<dbReference type="SMART" id="SM00530">
    <property type="entry name" value="HTH_XRE"/>
    <property type="match status" value="1"/>
</dbReference>
<evidence type="ECO:0000313" key="3">
    <source>
        <dbReference type="Proteomes" id="UP000002275"/>
    </source>
</evidence>
<dbReference type="CDD" id="cd00093">
    <property type="entry name" value="HTH_XRE"/>
    <property type="match status" value="1"/>
</dbReference>
<gene>
    <name evidence="2" type="ordered locus">VV1_2497</name>
</gene>
<reference evidence="2 3" key="3">
    <citation type="journal article" date="2011" name="Mol. Syst. Biol.">
        <title>Integrative genome-scale metabolic analysis of Vibrio vulnificus for drug targeting and discovery.</title>
        <authorList>
            <person name="Kim H.U."/>
            <person name="Kim S.Y."/>
            <person name="Jeong H."/>
            <person name="Kim T.Y."/>
            <person name="Kim J.J."/>
            <person name="Choy H.E."/>
            <person name="Yi K.Y."/>
            <person name="Rhee J.H."/>
            <person name="Lee S.Y."/>
        </authorList>
    </citation>
    <scope>NUCLEOTIDE SEQUENCE [LARGE SCALE GENOMIC DNA]</scope>
    <source>
        <strain evidence="2 3">CMCP6</strain>
    </source>
</reference>
<dbReference type="AlphaFoldDB" id="A0A3Q0L5Y3"/>
<dbReference type="GO" id="GO:0003677">
    <property type="term" value="F:DNA binding"/>
    <property type="evidence" value="ECO:0007669"/>
    <property type="project" value="InterPro"/>
</dbReference>
<dbReference type="Proteomes" id="UP000002275">
    <property type="component" value="Chromosome I"/>
</dbReference>
<dbReference type="KEGG" id="vvu:VV1_2497"/>
<evidence type="ECO:0000313" key="2">
    <source>
        <dbReference type="EMBL" id="AAO10857.1"/>
    </source>
</evidence>
<dbReference type="InterPro" id="IPR001387">
    <property type="entry name" value="Cro/C1-type_HTH"/>
</dbReference>
<dbReference type="InterPro" id="IPR039554">
    <property type="entry name" value="HigA2-like_HTH"/>
</dbReference>